<dbReference type="Proteomes" id="UP001216057">
    <property type="component" value="Unassembled WGS sequence"/>
</dbReference>
<feature type="domain" description="Glycine transporter" evidence="8">
    <location>
        <begin position="95"/>
        <end position="168"/>
    </location>
</feature>
<dbReference type="EMBL" id="JARQTX010000001">
    <property type="protein sequence ID" value="MDG2945156.1"/>
    <property type="molecule type" value="Genomic_DNA"/>
</dbReference>
<keyword evidence="5 7" id="KW-1133">Transmembrane helix</keyword>
<feature type="transmembrane region" description="Helical" evidence="7">
    <location>
        <begin position="152"/>
        <end position="170"/>
    </location>
</feature>
<evidence type="ECO:0000313" key="12">
    <source>
        <dbReference type="Proteomes" id="UP001216057"/>
    </source>
</evidence>
<feature type="transmembrane region" description="Helical" evidence="7">
    <location>
        <begin position="119"/>
        <end position="140"/>
    </location>
</feature>
<feature type="transmembrane region" description="Helical" evidence="7">
    <location>
        <begin position="176"/>
        <end position="197"/>
    </location>
</feature>
<evidence type="ECO:0000256" key="4">
    <source>
        <dbReference type="ARBA" id="ARBA00022692"/>
    </source>
</evidence>
<evidence type="ECO:0000256" key="2">
    <source>
        <dbReference type="ARBA" id="ARBA00008193"/>
    </source>
</evidence>
<evidence type="ECO:0000256" key="6">
    <source>
        <dbReference type="ARBA" id="ARBA00023136"/>
    </source>
</evidence>
<feature type="transmembrane region" description="Helical" evidence="7">
    <location>
        <begin position="64"/>
        <end position="82"/>
    </location>
</feature>
<evidence type="ECO:0000256" key="3">
    <source>
        <dbReference type="ARBA" id="ARBA00022475"/>
    </source>
</evidence>
<evidence type="ECO:0000313" key="11">
    <source>
        <dbReference type="Proteomes" id="UP001214976"/>
    </source>
</evidence>
<evidence type="ECO:0000259" key="8">
    <source>
        <dbReference type="Pfam" id="PF03458"/>
    </source>
</evidence>
<accession>A0AAW6QAB1</accession>
<evidence type="ECO:0000313" key="10">
    <source>
        <dbReference type="EMBL" id="MDG2949242.1"/>
    </source>
</evidence>
<comment type="subcellular location">
    <subcellularLocation>
        <location evidence="1">Cell membrane</location>
        <topology evidence="1">Multi-pass membrane protein</topology>
    </subcellularLocation>
</comment>
<dbReference type="Proteomes" id="UP001214976">
    <property type="component" value="Unassembled WGS sequence"/>
</dbReference>
<evidence type="ECO:0000256" key="1">
    <source>
        <dbReference type="ARBA" id="ARBA00004651"/>
    </source>
</evidence>
<organism evidence="10 11">
    <name type="scientific">Exercitatus varius</name>
    <dbReference type="NCBI Taxonomy" id="67857"/>
    <lineage>
        <taxon>Bacteria</taxon>
        <taxon>Pseudomonadati</taxon>
        <taxon>Pseudomonadota</taxon>
        <taxon>Gammaproteobacteria</taxon>
        <taxon>Pasteurellales</taxon>
        <taxon>Pasteurellaceae</taxon>
        <taxon>Exercitatus</taxon>
    </lineage>
</organism>
<feature type="transmembrane region" description="Helical" evidence="7">
    <location>
        <begin position="94"/>
        <end position="113"/>
    </location>
</feature>
<dbReference type="Pfam" id="PF03458">
    <property type="entry name" value="Gly_transporter"/>
    <property type="match status" value="2"/>
</dbReference>
<feature type="transmembrane region" description="Helical" evidence="7">
    <location>
        <begin position="29"/>
        <end position="52"/>
    </location>
</feature>
<keyword evidence="6 7" id="KW-0472">Membrane</keyword>
<feature type="transmembrane region" description="Helical" evidence="7">
    <location>
        <begin position="6"/>
        <end position="22"/>
    </location>
</feature>
<proteinExistence type="inferred from homology"/>
<keyword evidence="3" id="KW-1003">Cell membrane</keyword>
<gene>
    <name evidence="10" type="ORF">P7M15_01700</name>
    <name evidence="9" type="ORF">P7M32_01735</name>
</gene>
<reference evidence="10 12" key="1">
    <citation type="submission" date="2023-03" db="EMBL/GenBank/DDBJ databases">
        <title>Classification of Bisgaard taxon 6 and taxon 10 as Exercitatus varius gen. nov., spec. nov.</title>
        <authorList>
            <person name="Christensen H."/>
        </authorList>
    </citation>
    <scope>NUCLEOTIDE SEQUENCE</scope>
    <source>
        <strain evidence="9 12">23350_01</strain>
        <strain evidence="10">86116</strain>
    </source>
</reference>
<dbReference type="PANTHER" id="PTHR30506:SF3">
    <property type="entry name" value="UPF0126 INNER MEMBRANE PROTEIN YADS-RELATED"/>
    <property type="match status" value="1"/>
</dbReference>
<sequence>MMLDVLFFIGLIVEAMTGALSAGREKMDIFGVVVIAFMPALGGGAMRDIVLGHYPLFFIANPEYVLIVVITAFATVLIAPLISHFNRSFRTIFLVLDGLGLILFSILGTQVALDMGYGLTVASISAILTGAFGGVLRDILCNRIPLIFQKELYAVIAFLTACLYIGLQHLNVPLNLNILITLTGGFIFRLLAIYFSWGFPVFEYQEQEMAPKDMLPKLTNRRKYKDK</sequence>
<evidence type="ECO:0000256" key="5">
    <source>
        <dbReference type="ARBA" id="ARBA00022989"/>
    </source>
</evidence>
<dbReference type="PANTHER" id="PTHR30506">
    <property type="entry name" value="INNER MEMBRANE PROTEIN"/>
    <property type="match status" value="1"/>
</dbReference>
<protein>
    <submittedName>
        <fullName evidence="10">Trimeric intracellular cation channel family protein</fullName>
    </submittedName>
</protein>
<dbReference type="GeneID" id="93227523"/>
<dbReference type="InterPro" id="IPR005115">
    <property type="entry name" value="Gly_transporter"/>
</dbReference>
<feature type="domain" description="Glycine transporter" evidence="8">
    <location>
        <begin position="6"/>
        <end position="79"/>
    </location>
</feature>
<dbReference type="EMBL" id="JARQTW010000002">
    <property type="protein sequence ID" value="MDG2949242.1"/>
    <property type="molecule type" value="Genomic_DNA"/>
</dbReference>
<comment type="similarity">
    <text evidence="2">Belongs to the UPF0126 family.</text>
</comment>
<name>A0AAW6QAB1_9PAST</name>
<comment type="caution">
    <text evidence="10">The sequence shown here is derived from an EMBL/GenBank/DDBJ whole genome shotgun (WGS) entry which is preliminary data.</text>
</comment>
<keyword evidence="4 7" id="KW-0812">Transmembrane</keyword>
<dbReference type="AlphaFoldDB" id="A0AAW6QAB1"/>
<evidence type="ECO:0000313" key="9">
    <source>
        <dbReference type="EMBL" id="MDG2945156.1"/>
    </source>
</evidence>
<dbReference type="GO" id="GO:0005886">
    <property type="term" value="C:plasma membrane"/>
    <property type="evidence" value="ECO:0007669"/>
    <property type="project" value="UniProtKB-SubCell"/>
</dbReference>
<keyword evidence="12" id="KW-1185">Reference proteome</keyword>
<dbReference type="RefSeq" id="WP_317476536.1">
    <property type="nucleotide sequence ID" value="NZ_JARQTO010000016.1"/>
</dbReference>
<evidence type="ECO:0000256" key="7">
    <source>
        <dbReference type="SAM" id="Phobius"/>
    </source>
</evidence>